<proteinExistence type="predicted"/>
<organism evidence="1 2">
    <name type="scientific">Ilex paraguariensis</name>
    <name type="common">yerba mate</name>
    <dbReference type="NCBI Taxonomy" id="185542"/>
    <lineage>
        <taxon>Eukaryota</taxon>
        <taxon>Viridiplantae</taxon>
        <taxon>Streptophyta</taxon>
        <taxon>Embryophyta</taxon>
        <taxon>Tracheophyta</taxon>
        <taxon>Spermatophyta</taxon>
        <taxon>Magnoliopsida</taxon>
        <taxon>eudicotyledons</taxon>
        <taxon>Gunneridae</taxon>
        <taxon>Pentapetalae</taxon>
        <taxon>asterids</taxon>
        <taxon>campanulids</taxon>
        <taxon>Aquifoliales</taxon>
        <taxon>Aquifoliaceae</taxon>
        <taxon>Ilex</taxon>
    </lineage>
</organism>
<reference evidence="1 2" key="1">
    <citation type="submission" date="2024-02" db="EMBL/GenBank/DDBJ databases">
        <authorList>
            <person name="Vignale AGUSTIN F."/>
            <person name="Sosa J E."/>
            <person name="Modenutti C."/>
        </authorList>
    </citation>
    <scope>NUCLEOTIDE SEQUENCE [LARGE SCALE GENOMIC DNA]</scope>
</reference>
<dbReference type="EMBL" id="CAUOFW020001725">
    <property type="protein sequence ID" value="CAK9148065.1"/>
    <property type="molecule type" value="Genomic_DNA"/>
</dbReference>
<name>A0ABC8RWY0_9AQUA</name>
<dbReference type="Proteomes" id="UP001642360">
    <property type="component" value="Unassembled WGS sequence"/>
</dbReference>
<protein>
    <submittedName>
        <fullName evidence="1">Uncharacterized protein</fullName>
    </submittedName>
</protein>
<evidence type="ECO:0000313" key="2">
    <source>
        <dbReference type="Proteomes" id="UP001642360"/>
    </source>
</evidence>
<sequence length="135" mass="15519">MEQIIEEKQCLGAEVFVRLFLDEISQILKMLDLKHILFLSALFLMTCFEEGWICSAARLAQDEVDALSEIMTKMGSTFWKFNPESCKVEMVGVTLEMPEKSKANVSCNCEYANNTLCHVQRMYASYFLSLKICTY</sequence>
<keyword evidence="2" id="KW-1185">Reference proteome</keyword>
<evidence type="ECO:0000313" key="1">
    <source>
        <dbReference type="EMBL" id="CAK9148065.1"/>
    </source>
</evidence>
<comment type="caution">
    <text evidence="1">The sequence shown here is derived from an EMBL/GenBank/DDBJ whole genome shotgun (WGS) entry which is preliminary data.</text>
</comment>
<accession>A0ABC8RWY0</accession>
<dbReference type="AlphaFoldDB" id="A0ABC8RWY0"/>
<gene>
    <name evidence="1" type="ORF">ILEXP_LOCUS15995</name>
</gene>